<dbReference type="Pfam" id="PF25601">
    <property type="entry name" value="AAA_lid_14"/>
    <property type="match status" value="1"/>
</dbReference>
<keyword evidence="12" id="KW-1185">Reference proteome</keyword>
<keyword evidence="3" id="KW-0902">Two-component regulatory system</keyword>
<dbReference type="InterPro" id="IPR009057">
    <property type="entry name" value="Homeodomain-like_sf"/>
</dbReference>
<dbReference type="Pfam" id="PF02954">
    <property type="entry name" value="HTH_8"/>
    <property type="match status" value="1"/>
</dbReference>
<dbReference type="PANTHER" id="PTHR32071:SF122">
    <property type="entry name" value="SIGMA FACTOR"/>
    <property type="match status" value="1"/>
</dbReference>
<evidence type="ECO:0000313" key="11">
    <source>
        <dbReference type="EMBL" id="MBB3174937.1"/>
    </source>
</evidence>
<dbReference type="PROSITE" id="PS00675">
    <property type="entry name" value="SIGMA54_INTERACT_1"/>
    <property type="match status" value="1"/>
</dbReference>
<dbReference type="InterPro" id="IPR058031">
    <property type="entry name" value="AAA_lid_NorR"/>
</dbReference>
<dbReference type="InterPro" id="IPR001789">
    <property type="entry name" value="Sig_transdc_resp-reg_receiver"/>
</dbReference>
<evidence type="ECO:0000256" key="7">
    <source>
        <dbReference type="ARBA" id="ARBA00023163"/>
    </source>
</evidence>
<dbReference type="FunFam" id="3.40.50.300:FF:000006">
    <property type="entry name" value="DNA-binding transcriptional regulator NtrC"/>
    <property type="match status" value="1"/>
</dbReference>
<comment type="caution">
    <text evidence="11">The sequence shown here is derived from an EMBL/GenBank/DDBJ whole genome shotgun (WGS) entry which is preliminary data.</text>
</comment>
<dbReference type="Gene3D" id="3.40.50.2300">
    <property type="match status" value="1"/>
</dbReference>
<dbReference type="AlphaFoldDB" id="A0A839UYJ3"/>
<keyword evidence="7" id="KW-0804">Transcription</keyword>
<dbReference type="RefSeq" id="WP_183275415.1">
    <property type="nucleotide sequence ID" value="NZ_JACHXV010000014.1"/>
</dbReference>
<organism evidence="11 12">
    <name type="scientific">Endobacter medicaginis</name>
    <dbReference type="NCBI Taxonomy" id="1181271"/>
    <lineage>
        <taxon>Bacteria</taxon>
        <taxon>Pseudomonadati</taxon>
        <taxon>Pseudomonadota</taxon>
        <taxon>Alphaproteobacteria</taxon>
        <taxon>Acetobacterales</taxon>
        <taxon>Acetobacteraceae</taxon>
        <taxon>Endobacter</taxon>
    </lineage>
</organism>
<dbReference type="PRINTS" id="PR01590">
    <property type="entry name" value="HTHFIS"/>
</dbReference>
<dbReference type="InterPro" id="IPR001208">
    <property type="entry name" value="MCM_dom"/>
</dbReference>
<dbReference type="GO" id="GO:0000160">
    <property type="term" value="P:phosphorelay signal transduction system"/>
    <property type="evidence" value="ECO:0007669"/>
    <property type="project" value="UniProtKB-KW"/>
</dbReference>
<dbReference type="PROSITE" id="PS50045">
    <property type="entry name" value="SIGMA54_INTERACT_4"/>
    <property type="match status" value="1"/>
</dbReference>
<reference evidence="11 12" key="1">
    <citation type="submission" date="2020-08" db="EMBL/GenBank/DDBJ databases">
        <title>Genomic Encyclopedia of Type Strains, Phase III (KMG-III): the genomes of soil and plant-associated and newly described type strains.</title>
        <authorList>
            <person name="Whitman W."/>
        </authorList>
    </citation>
    <scope>NUCLEOTIDE SEQUENCE [LARGE SCALE GENOMIC DNA]</scope>
    <source>
        <strain evidence="11 12">CECT 8088</strain>
    </source>
</reference>
<dbReference type="Pfam" id="PF00072">
    <property type="entry name" value="Response_reg"/>
    <property type="match status" value="1"/>
</dbReference>
<dbReference type="InterPro" id="IPR025944">
    <property type="entry name" value="Sigma_54_int_dom_CS"/>
</dbReference>
<keyword evidence="5" id="KW-0238">DNA-binding</keyword>
<dbReference type="PROSITE" id="PS00688">
    <property type="entry name" value="SIGMA54_INTERACT_3"/>
    <property type="match status" value="1"/>
</dbReference>
<dbReference type="PROSITE" id="PS00676">
    <property type="entry name" value="SIGMA54_INTERACT_2"/>
    <property type="match status" value="1"/>
</dbReference>
<feature type="modified residue" description="4-aspartylphosphate" evidence="8">
    <location>
        <position position="55"/>
    </location>
</feature>
<evidence type="ECO:0000256" key="2">
    <source>
        <dbReference type="ARBA" id="ARBA00022840"/>
    </source>
</evidence>
<evidence type="ECO:0000256" key="8">
    <source>
        <dbReference type="PROSITE-ProRule" id="PRU00169"/>
    </source>
</evidence>
<dbReference type="InterPro" id="IPR002197">
    <property type="entry name" value="HTH_Fis"/>
</dbReference>
<dbReference type="EMBL" id="JACHXV010000014">
    <property type="protein sequence ID" value="MBB3174937.1"/>
    <property type="molecule type" value="Genomic_DNA"/>
</dbReference>
<evidence type="ECO:0000256" key="3">
    <source>
        <dbReference type="ARBA" id="ARBA00023012"/>
    </source>
</evidence>
<dbReference type="GO" id="GO:0005524">
    <property type="term" value="F:ATP binding"/>
    <property type="evidence" value="ECO:0007669"/>
    <property type="project" value="UniProtKB-KW"/>
</dbReference>
<keyword evidence="8" id="KW-0597">Phosphoprotein</keyword>
<dbReference type="InterPro" id="IPR002078">
    <property type="entry name" value="Sigma_54_int"/>
</dbReference>
<dbReference type="GO" id="GO:0043565">
    <property type="term" value="F:sequence-specific DNA binding"/>
    <property type="evidence" value="ECO:0007669"/>
    <property type="project" value="InterPro"/>
</dbReference>
<keyword evidence="6" id="KW-0010">Activator</keyword>
<dbReference type="SUPFAM" id="SSF52540">
    <property type="entry name" value="P-loop containing nucleoside triphosphate hydrolases"/>
    <property type="match status" value="1"/>
</dbReference>
<feature type="domain" description="Sigma-54 factor interaction" evidence="9">
    <location>
        <begin position="141"/>
        <end position="367"/>
    </location>
</feature>
<dbReference type="Gene3D" id="1.10.8.60">
    <property type="match status" value="1"/>
</dbReference>
<evidence type="ECO:0000256" key="5">
    <source>
        <dbReference type="ARBA" id="ARBA00023125"/>
    </source>
</evidence>
<accession>A0A839UYJ3</accession>
<dbReference type="PANTHER" id="PTHR32071">
    <property type="entry name" value="TRANSCRIPTIONAL REGULATORY PROTEIN"/>
    <property type="match status" value="1"/>
</dbReference>
<dbReference type="Proteomes" id="UP000557688">
    <property type="component" value="Unassembled WGS sequence"/>
</dbReference>
<keyword evidence="2" id="KW-0067">ATP-binding</keyword>
<dbReference type="PRINTS" id="PR01657">
    <property type="entry name" value="MCMFAMILY"/>
</dbReference>
<dbReference type="Pfam" id="PF00158">
    <property type="entry name" value="Sigma54_activat"/>
    <property type="match status" value="1"/>
</dbReference>
<evidence type="ECO:0000259" key="9">
    <source>
        <dbReference type="PROSITE" id="PS50045"/>
    </source>
</evidence>
<evidence type="ECO:0000256" key="4">
    <source>
        <dbReference type="ARBA" id="ARBA00023015"/>
    </source>
</evidence>
<dbReference type="PROSITE" id="PS50110">
    <property type="entry name" value="RESPONSE_REGULATORY"/>
    <property type="match status" value="1"/>
</dbReference>
<dbReference type="Gene3D" id="1.10.10.60">
    <property type="entry name" value="Homeodomain-like"/>
    <property type="match status" value="1"/>
</dbReference>
<dbReference type="InterPro" id="IPR003593">
    <property type="entry name" value="AAA+_ATPase"/>
</dbReference>
<evidence type="ECO:0000313" key="12">
    <source>
        <dbReference type="Proteomes" id="UP000557688"/>
    </source>
</evidence>
<dbReference type="InterPro" id="IPR011006">
    <property type="entry name" value="CheY-like_superfamily"/>
</dbReference>
<keyword evidence="4" id="KW-0805">Transcription regulation</keyword>
<dbReference type="GO" id="GO:0006355">
    <property type="term" value="P:regulation of DNA-templated transcription"/>
    <property type="evidence" value="ECO:0007669"/>
    <property type="project" value="InterPro"/>
</dbReference>
<dbReference type="SMART" id="SM00448">
    <property type="entry name" value="REC"/>
    <property type="match status" value="1"/>
</dbReference>
<evidence type="ECO:0000259" key="10">
    <source>
        <dbReference type="PROSITE" id="PS50110"/>
    </source>
</evidence>
<name>A0A839UYJ3_9PROT</name>
<dbReference type="SMART" id="SM00382">
    <property type="entry name" value="AAA"/>
    <property type="match status" value="1"/>
</dbReference>
<dbReference type="SUPFAM" id="SSF52172">
    <property type="entry name" value="CheY-like"/>
    <property type="match status" value="1"/>
</dbReference>
<gene>
    <name evidence="11" type="ORF">FHR90_002784</name>
</gene>
<dbReference type="CDD" id="cd00009">
    <property type="entry name" value="AAA"/>
    <property type="match status" value="1"/>
</dbReference>
<proteinExistence type="predicted"/>
<protein>
    <submittedName>
        <fullName evidence="11">Two-component system NtrC family response regulator</fullName>
    </submittedName>
</protein>
<feature type="domain" description="Response regulatory" evidence="10">
    <location>
        <begin position="6"/>
        <end position="120"/>
    </location>
</feature>
<dbReference type="Gene3D" id="3.40.50.300">
    <property type="entry name" value="P-loop containing nucleotide triphosphate hydrolases"/>
    <property type="match status" value="1"/>
</dbReference>
<keyword evidence="1" id="KW-0547">Nucleotide-binding</keyword>
<sequence>MTAPRTILLIDDDDGLRAGMAELVEDLGHRPLQARDGTAGLALLDRETVDAVVLDLRMSGLDGIEVLRRIRARPAPPPVAILTAVATATNTIEAMRLGALDHLTKPVGREDFSRLIARLLATGGESGAAAEPRTHADGSAFVGASAAMREVQKTIGRVADGDVNVLITGETGTGKEVVAQTLHRAGRRASGPFVAVNCAAIPAALLESQLFGHVKGAFTGATSDHTGALRAADGGTLLLDEIGDMDLAMQAKLLRVLQEREVTPLGGRPVKVDLRLVCATHRDLVREVAEGRFRQDLYYRIAVVPIALPPLRDRLADIVELAEHFLALAAGPGAPRRLAADAAARLVAHRWPGNVRELRNVVERAAALTREPVLGAADFAFLDEGQPETAQGMEAMPGETLPEALARVERAMILRALSEAGGNRARAARSLGIARQALYERMRRLDVSENPT</sequence>
<dbReference type="SUPFAM" id="SSF46689">
    <property type="entry name" value="Homeodomain-like"/>
    <property type="match status" value="1"/>
</dbReference>
<dbReference type="InterPro" id="IPR027417">
    <property type="entry name" value="P-loop_NTPase"/>
</dbReference>
<evidence type="ECO:0000256" key="1">
    <source>
        <dbReference type="ARBA" id="ARBA00022741"/>
    </source>
</evidence>
<dbReference type="InterPro" id="IPR025662">
    <property type="entry name" value="Sigma_54_int_dom_ATP-bd_1"/>
</dbReference>
<evidence type="ECO:0000256" key="6">
    <source>
        <dbReference type="ARBA" id="ARBA00023159"/>
    </source>
</evidence>
<dbReference type="InterPro" id="IPR025943">
    <property type="entry name" value="Sigma_54_int_dom_ATP-bd_2"/>
</dbReference>